<dbReference type="RefSeq" id="WP_090900811.1">
    <property type="nucleotide sequence ID" value="NZ_CZPZ01000032.1"/>
</dbReference>
<dbReference type="Pfam" id="PF13302">
    <property type="entry name" value="Acetyltransf_3"/>
    <property type="match status" value="1"/>
</dbReference>
<organism evidence="2 3">
    <name type="scientific">Candidatus Nitrospira nitrificans</name>
    <dbReference type="NCBI Taxonomy" id="1742973"/>
    <lineage>
        <taxon>Bacteria</taxon>
        <taxon>Pseudomonadati</taxon>
        <taxon>Nitrospirota</taxon>
        <taxon>Nitrospiria</taxon>
        <taxon>Nitrospirales</taxon>
        <taxon>Nitrospiraceae</taxon>
        <taxon>Nitrospira</taxon>
    </lineage>
</organism>
<dbReference type="EMBL" id="CZPZ01000032">
    <property type="protein sequence ID" value="CUS38761.1"/>
    <property type="molecule type" value="Genomic_DNA"/>
</dbReference>
<gene>
    <name evidence="2" type="ORF">COMA2_50255</name>
</gene>
<dbReference type="GO" id="GO:0016747">
    <property type="term" value="F:acyltransferase activity, transferring groups other than amino-acyl groups"/>
    <property type="evidence" value="ECO:0007669"/>
    <property type="project" value="InterPro"/>
</dbReference>
<reference evidence="3" key="1">
    <citation type="submission" date="2015-10" db="EMBL/GenBank/DDBJ databases">
        <authorList>
            <person name="Luecker S."/>
            <person name="Luecker S."/>
        </authorList>
    </citation>
    <scope>NUCLEOTIDE SEQUENCE [LARGE SCALE GENOMIC DNA]</scope>
</reference>
<name>A0A0S4LP85_9BACT</name>
<dbReference type="Gene3D" id="3.40.630.30">
    <property type="match status" value="1"/>
</dbReference>
<evidence type="ECO:0000313" key="2">
    <source>
        <dbReference type="EMBL" id="CUS38761.1"/>
    </source>
</evidence>
<dbReference type="OrthoDB" id="9801656at2"/>
<dbReference type="InterPro" id="IPR016181">
    <property type="entry name" value="Acyl_CoA_acyltransferase"/>
</dbReference>
<evidence type="ECO:0000313" key="3">
    <source>
        <dbReference type="Proteomes" id="UP000198736"/>
    </source>
</evidence>
<keyword evidence="3" id="KW-1185">Reference proteome</keyword>
<dbReference type="SUPFAM" id="SSF55729">
    <property type="entry name" value="Acyl-CoA N-acyltransferases (Nat)"/>
    <property type="match status" value="1"/>
</dbReference>
<dbReference type="InterPro" id="IPR051531">
    <property type="entry name" value="N-acetyltransferase"/>
</dbReference>
<keyword evidence="2" id="KW-0808">Transferase</keyword>
<dbReference type="InterPro" id="IPR000182">
    <property type="entry name" value="GNAT_dom"/>
</dbReference>
<dbReference type="Proteomes" id="UP000198736">
    <property type="component" value="Unassembled WGS sequence"/>
</dbReference>
<dbReference type="PANTHER" id="PTHR43792">
    <property type="entry name" value="GNAT FAMILY, PUTATIVE (AFU_ORTHOLOGUE AFUA_3G00765)-RELATED-RELATED"/>
    <property type="match status" value="1"/>
</dbReference>
<feature type="domain" description="N-acetyltransferase" evidence="1">
    <location>
        <begin position="12"/>
        <end position="181"/>
    </location>
</feature>
<accession>A0A0S4LP85</accession>
<protein>
    <submittedName>
        <fullName evidence="2">GCN5-related N-acetyltransferase</fullName>
    </submittedName>
</protein>
<evidence type="ECO:0000259" key="1">
    <source>
        <dbReference type="PROSITE" id="PS51186"/>
    </source>
</evidence>
<dbReference type="STRING" id="1742973.COMA2_50255"/>
<sequence length="183" mass="20892">MTMPREIKTDRLRLRRWIPADLAPFAALNADPRVTEYLPKPLSQAESDAFVARIEAHFDEHGFGLWAVEIRRTASFAGFIGLLVPHFQSHFTPCVEIGWRFGTEHWGQGYATEGARAVLAFGFEVLGLTEVVSFTVPENVRSRRVMERIGMAHKASDDFDHPLLPDGHPLRRHVLYRLFARKK</sequence>
<dbReference type="PANTHER" id="PTHR43792:SF1">
    <property type="entry name" value="N-ACETYLTRANSFERASE DOMAIN-CONTAINING PROTEIN"/>
    <property type="match status" value="1"/>
</dbReference>
<dbReference type="PROSITE" id="PS51186">
    <property type="entry name" value="GNAT"/>
    <property type="match status" value="1"/>
</dbReference>
<proteinExistence type="predicted"/>
<dbReference type="AlphaFoldDB" id="A0A0S4LP85"/>